<dbReference type="AlphaFoldDB" id="A0AAD6ZID1"/>
<evidence type="ECO:0000313" key="2">
    <source>
        <dbReference type="EMBL" id="KAJ7323922.1"/>
    </source>
</evidence>
<keyword evidence="1" id="KW-0472">Membrane</keyword>
<proteinExistence type="predicted"/>
<dbReference type="Proteomes" id="UP001218218">
    <property type="component" value="Unassembled WGS sequence"/>
</dbReference>
<feature type="transmembrane region" description="Helical" evidence="1">
    <location>
        <begin position="69"/>
        <end position="87"/>
    </location>
</feature>
<evidence type="ECO:0000313" key="3">
    <source>
        <dbReference type="Proteomes" id="UP001218218"/>
    </source>
</evidence>
<sequence length="88" mass="10073">MFTPGQSSELHSVSYSRSRLHFSSILLFCFFAILACSGISERDSGQSKLGRISRNGYHLLPFDAKMWTVMWSVCNVDACWPVILYVYR</sequence>
<keyword evidence="1" id="KW-0812">Transmembrane</keyword>
<keyword evidence="1" id="KW-1133">Transmembrane helix</keyword>
<accession>A0AAD6ZID1</accession>
<evidence type="ECO:0000256" key="1">
    <source>
        <dbReference type="SAM" id="Phobius"/>
    </source>
</evidence>
<reference evidence="2" key="1">
    <citation type="submission" date="2023-03" db="EMBL/GenBank/DDBJ databases">
        <title>Massive genome expansion in bonnet fungi (Mycena s.s.) driven by repeated elements and novel gene families across ecological guilds.</title>
        <authorList>
            <consortium name="Lawrence Berkeley National Laboratory"/>
            <person name="Harder C.B."/>
            <person name="Miyauchi S."/>
            <person name="Viragh M."/>
            <person name="Kuo A."/>
            <person name="Thoen E."/>
            <person name="Andreopoulos B."/>
            <person name="Lu D."/>
            <person name="Skrede I."/>
            <person name="Drula E."/>
            <person name="Henrissat B."/>
            <person name="Morin E."/>
            <person name="Kohler A."/>
            <person name="Barry K."/>
            <person name="LaButti K."/>
            <person name="Morin E."/>
            <person name="Salamov A."/>
            <person name="Lipzen A."/>
            <person name="Mereny Z."/>
            <person name="Hegedus B."/>
            <person name="Baldrian P."/>
            <person name="Stursova M."/>
            <person name="Weitz H."/>
            <person name="Taylor A."/>
            <person name="Grigoriev I.V."/>
            <person name="Nagy L.G."/>
            <person name="Martin F."/>
            <person name="Kauserud H."/>
        </authorList>
    </citation>
    <scope>NUCLEOTIDE SEQUENCE</scope>
    <source>
        <strain evidence="2">CBHHK002</strain>
    </source>
</reference>
<name>A0AAD6ZID1_9AGAR</name>
<comment type="caution">
    <text evidence="2">The sequence shown here is derived from an EMBL/GenBank/DDBJ whole genome shotgun (WGS) entry which is preliminary data.</text>
</comment>
<keyword evidence="3" id="KW-1185">Reference proteome</keyword>
<organism evidence="2 3">
    <name type="scientific">Mycena albidolilacea</name>
    <dbReference type="NCBI Taxonomy" id="1033008"/>
    <lineage>
        <taxon>Eukaryota</taxon>
        <taxon>Fungi</taxon>
        <taxon>Dikarya</taxon>
        <taxon>Basidiomycota</taxon>
        <taxon>Agaricomycotina</taxon>
        <taxon>Agaricomycetes</taxon>
        <taxon>Agaricomycetidae</taxon>
        <taxon>Agaricales</taxon>
        <taxon>Marasmiineae</taxon>
        <taxon>Mycenaceae</taxon>
        <taxon>Mycena</taxon>
    </lineage>
</organism>
<gene>
    <name evidence="2" type="ORF">DFH08DRAFT_887167</name>
</gene>
<dbReference type="EMBL" id="JARIHO010000045">
    <property type="protein sequence ID" value="KAJ7323922.1"/>
    <property type="molecule type" value="Genomic_DNA"/>
</dbReference>
<feature type="transmembrane region" description="Helical" evidence="1">
    <location>
        <begin position="20"/>
        <end position="40"/>
    </location>
</feature>
<protein>
    <submittedName>
        <fullName evidence="2">Uncharacterized protein</fullName>
    </submittedName>
</protein>